<name>A0A8H7UA34_9FUNG</name>
<dbReference type="InterPro" id="IPR038491">
    <property type="entry name" value="Velvet_dom_sf"/>
</dbReference>
<organism evidence="6 7">
    <name type="scientific">Umbelopsis vinacea</name>
    <dbReference type="NCBI Taxonomy" id="44442"/>
    <lineage>
        <taxon>Eukaryota</taxon>
        <taxon>Fungi</taxon>
        <taxon>Fungi incertae sedis</taxon>
        <taxon>Mucoromycota</taxon>
        <taxon>Mucoromycotina</taxon>
        <taxon>Umbelopsidomycetes</taxon>
        <taxon>Umbelopsidales</taxon>
        <taxon>Umbelopsidaceae</taxon>
        <taxon>Umbelopsis</taxon>
    </lineage>
</organism>
<dbReference type="Gene3D" id="2.60.40.3960">
    <property type="entry name" value="Velvet domain"/>
    <property type="match status" value="2"/>
</dbReference>
<keyword evidence="2" id="KW-0805">Transcription regulation</keyword>
<dbReference type="PROSITE" id="PS51821">
    <property type="entry name" value="VELVET"/>
    <property type="match status" value="1"/>
</dbReference>
<evidence type="ECO:0000256" key="4">
    <source>
        <dbReference type="ARBA" id="ARBA00023242"/>
    </source>
</evidence>
<proteinExistence type="predicted"/>
<accession>A0A8H7UA34</accession>
<dbReference type="PANTHER" id="PTHR33572">
    <property type="entry name" value="SPORE DEVELOPMENT REGULATOR VOSA"/>
    <property type="match status" value="1"/>
</dbReference>
<reference evidence="6" key="1">
    <citation type="submission" date="2020-12" db="EMBL/GenBank/DDBJ databases">
        <title>Metabolic potential, ecology and presence of endohyphal bacteria is reflected in genomic diversity of Mucoromycotina.</title>
        <authorList>
            <person name="Muszewska A."/>
            <person name="Okrasinska A."/>
            <person name="Steczkiewicz K."/>
            <person name="Drgas O."/>
            <person name="Orlowska M."/>
            <person name="Perlinska-Lenart U."/>
            <person name="Aleksandrzak-Piekarczyk T."/>
            <person name="Szatraj K."/>
            <person name="Zielenkiewicz U."/>
            <person name="Pilsyk S."/>
            <person name="Malc E."/>
            <person name="Mieczkowski P."/>
            <person name="Kruszewska J.S."/>
            <person name="Biernat P."/>
            <person name="Pawlowska J."/>
        </authorList>
    </citation>
    <scope>NUCLEOTIDE SEQUENCE</scope>
    <source>
        <strain evidence="6">WA0000051536</strain>
    </source>
</reference>
<dbReference type="AlphaFoldDB" id="A0A8H7UA34"/>
<dbReference type="InterPro" id="IPR021740">
    <property type="entry name" value="Velvet"/>
</dbReference>
<protein>
    <recommendedName>
        <fullName evidence="5">Velvet domain-containing protein</fullName>
    </recommendedName>
</protein>
<dbReference type="InterPro" id="IPR037525">
    <property type="entry name" value="Velvet_dom"/>
</dbReference>
<evidence type="ECO:0000256" key="2">
    <source>
        <dbReference type="ARBA" id="ARBA00023015"/>
    </source>
</evidence>
<sequence>MSGGGLIATVWEVAGGLSGQKSLHTSQQSLRSDTTIDYHAVGSYRLEVCQQPLHARMCGFGEKDRRPIDPPPIVQLFVQKRDADGNDLGPIDVQTLQNPFFVLHVTLWSAEMDEERNIISNPPKCTRVLMGSLVSSPSLLKNPQGQQGLYFAFPDLSIRTEGRYTLKFSLIKLTSNDFVTDAKANVIAQVFSEPFMVYSAKKVIDKLEIVVSSYLPTNPSFLFNFQFPGMTESTELSKAFARQGLKIPIRNDGQ</sequence>
<dbReference type="Pfam" id="PF11754">
    <property type="entry name" value="Velvet"/>
    <property type="match status" value="3"/>
</dbReference>
<feature type="domain" description="Velvet" evidence="5">
    <location>
        <begin position="33"/>
        <end position="250"/>
    </location>
</feature>
<dbReference type="Proteomes" id="UP000612746">
    <property type="component" value="Unassembled WGS sequence"/>
</dbReference>
<dbReference type="EMBL" id="JAEPRA010000017">
    <property type="protein sequence ID" value="KAG2173992.1"/>
    <property type="molecule type" value="Genomic_DNA"/>
</dbReference>
<keyword evidence="7" id="KW-1185">Reference proteome</keyword>
<keyword evidence="3" id="KW-0804">Transcription</keyword>
<dbReference type="OrthoDB" id="5599552at2759"/>
<dbReference type="PANTHER" id="PTHR33572:SF3">
    <property type="entry name" value="VELVET COMPLEX SUBUNIT B"/>
    <property type="match status" value="1"/>
</dbReference>
<comment type="caution">
    <text evidence="6">The sequence shown here is derived from an EMBL/GenBank/DDBJ whole genome shotgun (WGS) entry which is preliminary data.</text>
</comment>
<evidence type="ECO:0000259" key="5">
    <source>
        <dbReference type="PROSITE" id="PS51821"/>
    </source>
</evidence>
<evidence type="ECO:0000256" key="1">
    <source>
        <dbReference type="ARBA" id="ARBA00004123"/>
    </source>
</evidence>
<gene>
    <name evidence="6" type="ORF">INT44_000106</name>
</gene>
<evidence type="ECO:0000313" key="6">
    <source>
        <dbReference type="EMBL" id="KAG2173992.1"/>
    </source>
</evidence>
<comment type="subcellular location">
    <subcellularLocation>
        <location evidence="1">Nucleus</location>
    </subcellularLocation>
</comment>
<evidence type="ECO:0000256" key="3">
    <source>
        <dbReference type="ARBA" id="ARBA00023163"/>
    </source>
</evidence>
<evidence type="ECO:0000313" key="7">
    <source>
        <dbReference type="Proteomes" id="UP000612746"/>
    </source>
</evidence>
<dbReference type="GO" id="GO:0005634">
    <property type="term" value="C:nucleus"/>
    <property type="evidence" value="ECO:0007669"/>
    <property type="project" value="UniProtKB-SubCell"/>
</dbReference>
<keyword evidence="4" id="KW-0539">Nucleus</keyword>